<comment type="caution">
    <text evidence="5">The sequence shown here is derived from an EMBL/GenBank/DDBJ whole genome shotgun (WGS) entry which is preliminary data.</text>
</comment>
<sequence length="342" mass="38210">MLEQKLNALFEASGYRKFRMSKFEEYDLYAENRDFLKSSQIITFTDLDGSLLALKPDITLSIIKNNRGQDEKVYYNEMVYRPKNHHYCEIPQTGIECIGSIHPYEEAEVISLAAHALACITHTYALQISDAAYLPFLLKQAEVPEYLGEDLQMAIRTKNTGAIRELKLPAEITDKLCAFTELHASLSDGIHEAEQIAGASEITDHLKQLAGILEAFGVLDHCYLDFSLVNSMDYYNGVIFQGLVPEVPAAILSGGRYDRLPEKMGRHVGAVGFAIDMDAVENAFPEKPAERKRIRISYSEADDLKQLASIVTSLQKQGYQVETGTSKSPEAISLAEAEEMLK</sequence>
<dbReference type="InterPro" id="IPR004516">
    <property type="entry name" value="HisRS/HisZ"/>
</dbReference>
<feature type="domain" description="Class II Histidinyl-tRNA synthetase (HisRS)-like catalytic core" evidence="4">
    <location>
        <begin position="2"/>
        <end position="280"/>
    </location>
</feature>
<organism evidence="5 6">
    <name type="scientific">Stecheria intestinalis</name>
    <dbReference type="NCBI Taxonomy" id="2606630"/>
    <lineage>
        <taxon>Bacteria</taxon>
        <taxon>Bacillati</taxon>
        <taxon>Bacillota</taxon>
        <taxon>Erysipelotrichia</taxon>
        <taxon>Erysipelotrichales</taxon>
        <taxon>Erysipelotrichaceae</taxon>
        <taxon>Stecheria</taxon>
    </lineage>
</organism>
<feature type="binding site" evidence="2">
    <location>
        <position position="81"/>
    </location>
    <ligand>
        <name>L-histidine</name>
        <dbReference type="ChEBI" id="CHEBI:57595"/>
    </ligand>
</feature>
<dbReference type="InterPro" id="IPR041715">
    <property type="entry name" value="HisRS-like_core"/>
</dbReference>
<feature type="binding site" evidence="2">
    <location>
        <position position="96"/>
    </location>
    <ligand>
        <name>L-histidine</name>
        <dbReference type="ChEBI" id="CHEBI:57595"/>
    </ligand>
</feature>
<keyword evidence="1" id="KW-0368">Histidine biosynthesis</keyword>
<reference evidence="5 6" key="1">
    <citation type="submission" date="2019-08" db="EMBL/GenBank/DDBJ databases">
        <title>In-depth cultivation of the pig gut microbiome towards novel bacterial diversity and tailored functional studies.</title>
        <authorList>
            <person name="Wylensek D."/>
            <person name="Hitch T.C.A."/>
            <person name="Clavel T."/>
        </authorList>
    </citation>
    <scope>NUCLEOTIDE SEQUENCE [LARGE SCALE GENOMIC DNA]</scope>
    <source>
        <strain evidence="5 6">Oil+RF-744-GAM-WT-6</strain>
    </source>
</reference>
<dbReference type="GO" id="GO:0000105">
    <property type="term" value="P:L-histidine biosynthetic process"/>
    <property type="evidence" value="ECO:0007669"/>
    <property type="project" value="UniProtKB-KW"/>
</dbReference>
<accession>A0A7X2NQ60</accession>
<feature type="region of interest" description="Disordered" evidence="3">
    <location>
        <begin position="321"/>
        <end position="342"/>
    </location>
</feature>
<evidence type="ECO:0000256" key="3">
    <source>
        <dbReference type="SAM" id="MobiDB-lite"/>
    </source>
</evidence>
<protein>
    <recommendedName>
        <fullName evidence="4">Class II Histidinyl-tRNA synthetase (HisRS)-like catalytic core domain-containing protein</fullName>
    </recommendedName>
</protein>
<dbReference type="SUPFAM" id="SSF55681">
    <property type="entry name" value="Class II aaRS and biotin synthetases"/>
    <property type="match status" value="1"/>
</dbReference>
<evidence type="ECO:0000256" key="1">
    <source>
        <dbReference type="ARBA" id="ARBA00023102"/>
    </source>
</evidence>
<name>A0A7X2NQ60_9FIRM</name>
<dbReference type="Gene3D" id="3.30.930.10">
    <property type="entry name" value="Bira Bifunctional Protein, Domain 2"/>
    <property type="match status" value="1"/>
</dbReference>
<keyword evidence="1" id="KW-0028">Amino-acid biosynthesis</keyword>
<dbReference type="GO" id="GO:0006427">
    <property type="term" value="P:histidyl-tRNA aminoacylation"/>
    <property type="evidence" value="ECO:0007669"/>
    <property type="project" value="TreeGrafter"/>
</dbReference>
<feature type="binding site" evidence="2">
    <location>
        <begin position="234"/>
        <end position="235"/>
    </location>
    <ligand>
        <name>L-histidine</name>
        <dbReference type="ChEBI" id="CHEBI:57595"/>
    </ligand>
</feature>
<dbReference type="GO" id="GO:0016740">
    <property type="term" value="F:transferase activity"/>
    <property type="evidence" value="ECO:0007669"/>
    <property type="project" value="UniProtKB-ARBA"/>
</dbReference>
<feature type="binding site" evidence="2">
    <location>
        <begin position="57"/>
        <end position="59"/>
    </location>
    <ligand>
        <name>L-histidine</name>
        <dbReference type="ChEBI" id="CHEBI:57595"/>
    </ligand>
</feature>
<gene>
    <name evidence="5" type="ORF">FYJ51_01410</name>
</gene>
<dbReference type="GO" id="GO:0005737">
    <property type="term" value="C:cytoplasm"/>
    <property type="evidence" value="ECO:0007669"/>
    <property type="project" value="InterPro"/>
</dbReference>
<evidence type="ECO:0000256" key="2">
    <source>
        <dbReference type="PIRSR" id="PIRSR001549-1"/>
    </source>
</evidence>
<dbReference type="RefSeq" id="WP_105304305.1">
    <property type="nucleotide sequence ID" value="NZ_JAQXPC010000113.1"/>
</dbReference>
<keyword evidence="6" id="KW-1185">Reference proteome</keyword>
<evidence type="ECO:0000259" key="4">
    <source>
        <dbReference type="Pfam" id="PF13393"/>
    </source>
</evidence>
<dbReference type="GO" id="GO:0004821">
    <property type="term" value="F:histidine-tRNA ligase activity"/>
    <property type="evidence" value="ECO:0007669"/>
    <property type="project" value="TreeGrafter"/>
</dbReference>
<proteinExistence type="predicted"/>
<dbReference type="EMBL" id="VUMN01000002">
    <property type="protein sequence ID" value="MSS57567.1"/>
    <property type="molecule type" value="Genomic_DNA"/>
</dbReference>
<dbReference type="Proteomes" id="UP000461880">
    <property type="component" value="Unassembled WGS sequence"/>
</dbReference>
<evidence type="ECO:0000313" key="6">
    <source>
        <dbReference type="Proteomes" id="UP000461880"/>
    </source>
</evidence>
<dbReference type="PANTHER" id="PTHR43707:SF6">
    <property type="entry name" value="ATP PHOSPHORIBOSYLTRANSFERASE REGULATORY SUBUNIT"/>
    <property type="match status" value="1"/>
</dbReference>
<evidence type="ECO:0000313" key="5">
    <source>
        <dbReference type="EMBL" id="MSS57567.1"/>
    </source>
</evidence>
<feature type="binding site" evidence="2">
    <location>
        <position position="92"/>
    </location>
    <ligand>
        <name>L-histidine</name>
        <dbReference type="ChEBI" id="CHEBI:57595"/>
    </ligand>
</feature>
<dbReference type="PANTHER" id="PTHR43707">
    <property type="entry name" value="HISTIDYL-TRNA SYNTHETASE"/>
    <property type="match status" value="1"/>
</dbReference>
<dbReference type="InterPro" id="IPR045864">
    <property type="entry name" value="aa-tRNA-synth_II/BPL/LPL"/>
</dbReference>
<dbReference type="Pfam" id="PF13393">
    <property type="entry name" value="tRNA-synt_His"/>
    <property type="match status" value="1"/>
</dbReference>
<dbReference type="AlphaFoldDB" id="A0A7X2NQ60"/>
<dbReference type="GO" id="GO:0140096">
    <property type="term" value="F:catalytic activity, acting on a protein"/>
    <property type="evidence" value="ECO:0007669"/>
    <property type="project" value="UniProtKB-ARBA"/>
</dbReference>
<dbReference type="PIRSF" id="PIRSF001549">
    <property type="entry name" value="His-tRNA_synth"/>
    <property type="match status" value="1"/>
</dbReference>